<dbReference type="Proteomes" id="UP000257139">
    <property type="component" value="Chromosome CBM2594_a"/>
</dbReference>
<dbReference type="InterPro" id="IPR007560">
    <property type="entry name" value="Restrct_endonuc_IV_Mrr"/>
</dbReference>
<dbReference type="PANTHER" id="PTHR30015">
    <property type="entry name" value="MRR RESTRICTION SYSTEM PROTEIN"/>
    <property type="match status" value="1"/>
</dbReference>
<dbReference type="InterPro" id="IPR011856">
    <property type="entry name" value="tRNA_endonuc-like_dom_sf"/>
</dbReference>
<proteinExistence type="predicted"/>
<dbReference type="Gene3D" id="3.40.1350.10">
    <property type="match status" value="1"/>
</dbReference>
<dbReference type="PANTHER" id="PTHR30015:SF7">
    <property type="entry name" value="TYPE IV METHYL-DIRECTED RESTRICTION ENZYME ECOKMRR"/>
    <property type="match status" value="1"/>
</dbReference>
<organism evidence="5 6">
    <name type="scientific">Cupriavidus taiwanensis</name>
    <dbReference type="NCBI Taxonomy" id="164546"/>
    <lineage>
        <taxon>Bacteria</taxon>
        <taxon>Pseudomonadati</taxon>
        <taxon>Pseudomonadota</taxon>
        <taxon>Betaproteobacteria</taxon>
        <taxon>Burkholderiales</taxon>
        <taxon>Burkholderiaceae</taxon>
        <taxon>Cupriavidus</taxon>
    </lineage>
</organism>
<dbReference type="InterPro" id="IPR013498">
    <property type="entry name" value="Topo_IA_Znf"/>
</dbReference>
<gene>
    <name evidence="5" type="ORF">CBM2594_A10139</name>
</gene>
<sequence length="302" mass="32212">MTRVNVGRRKQSSVFEDLYGIAAALPWWVGVTAAIFAYVALHRYAVAEVPVSTAPGQMGQMVVSQMVKALSAYGQYIVPLILLAGALASWLGRRKRQGLVSDVAAARSGDAIRQMTWRDFERLVGEVFRMRGYAVAETGGSGADGGVDLRLRKGNELALVQCKQWRAYKVPVTVVRELYGVMTAQGAAQGYVVTSGQFTADARAFASGRNIELIDGEALTALAKRVRAAAQVDRNARPTASAKAPASGTPPQRPEARSPGAAPECPRCGAAMIQRIAKQGANAGNPFWGCTTFPKCRGVRGL</sequence>
<evidence type="ECO:0000313" key="6">
    <source>
        <dbReference type="Proteomes" id="UP000257139"/>
    </source>
</evidence>
<dbReference type="SUPFAM" id="SSF52980">
    <property type="entry name" value="Restriction endonuclease-like"/>
    <property type="match status" value="1"/>
</dbReference>
<dbReference type="GO" id="GO:0009307">
    <property type="term" value="P:DNA restriction-modification system"/>
    <property type="evidence" value="ECO:0007669"/>
    <property type="project" value="InterPro"/>
</dbReference>
<dbReference type="GO" id="GO:0015666">
    <property type="term" value="F:restriction endodeoxyribonuclease activity"/>
    <property type="evidence" value="ECO:0007669"/>
    <property type="project" value="TreeGrafter"/>
</dbReference>
<dbReference type="InterPro" id="IPR011335">
    <property type="entry name" value="Restrct_endonuc-II-like"/>
</dbReference>
<evidence type="ECO:0000256" key="1">
    <source>
        <dbReference type="SAM" id="MobiDB-lite"/>
    </source>
</evidence>
<evidence type="ECO:0000259" key="3">
    <source>
        <dbReference type="Pfam" id="PF01396"/>
    </source>
</evidence>
<dbReference type="GO" id="GO:0003916">
    <property type="term" value="F:DNA topoisomerase activity"/>
    <property type="evidence" value="ECO:0007669"/>
    <property type="project" value="InterPro"/>
</dbReference>
<keyword evidence="2" id="KW-0472">Membrane</keyword>
<dbReference type="AlphaFoldDB" id="A0A7Z7J457"/>
<dbReference type="Pfam" id="PF01396">
    <property type="entry name" value="Zn_ribbon_Top1"/>
    <property type="match status" value="1"/>
</dbReference>
<dbReference type="GO" id="GO:0006265">
    <property type="term" value="P:DNA topological change"/>
    <property type="evidence" value="ECO:0007669"/>
    <property type="project" value="InterPro"/>
</dbReference>
<dbReference type="GO" id="GO:0005694">
    <property type="term" value="C:chromosome"/>
    <property type="evidence" value="ECO:0007669"/>
    <property type="project" value="InterPro"/>
</dbReference>
<feature type="transmembrane region" description="Helical" evidence="2">
    <location>
        <begin position="73"/>
        <end position="91"/>
    </location>
</feature>
<feature type="region of interest" description="Disordered" evidence="1">
    <location>
        <begin position="232"/>
        <end position="263"/>
    </location>
</feature>
<accession>A0A7Z7J457</accession>
<dbReference type="InterPro" id="IPR052906">
    <property type="entry name" value="Type_IV_Methyl-Rstrct_Enzyme"/>
</dbReference>
<evidence type="ECO:0000259" key="4">
    <source>
        <dbReference type="Pfam" id="PF04471"/>
    </source>
</evidence>
<reference evidence="5 6" key="1">
    <citation type="submission" date="2018-01" db="EMBL/GenBank/DDBJ databases">
        <authorList>
            <person name="Clerissi C."/>
        </authorList>
    </citation>
    <scope>NUCLEOTIDE SEQUENCE [LARGE SCALE GENOMIC DNA]</scope>
    <source>
        <strain evidence="5">Cupriavidus taiwanensis STM 6021</strain>
    </source>
</reference>
<dbReference type="Pfam" id="PF04471">
    <property type="entry name" value="Mrr_cat"/>
    <property type="match status" value="1"/>
</dbReference>
<dbReference type="Gene3D" id="3.30.65.10">
    <property type="entry name" value="Bacterial Topoisomerase I, domain 1"/>
    <property type="match status" value="1"/>
</dbReference>
<dbReference type="GO" id="GO:0003677">
    <property type="term" value="F:DNA binding"/>
    <property type="evidence" value="ECO:0007669"/>
    <property type="project" value="InterPro"/>
</dbReference>
<keyword evidence="2" id="KW-0812">Transmembrane</keyword>
<dbReference type="EMBL" id="OGUU01000001">
    <property type="protein sequence ID" value="SPC06177.1"/>
    <property type="molecule type" value="Genomic_DNA"/>
</dbReference>
<protein>
    <recommendedName>
        <fullName evidence="7">Restriction endonuclease</fullName>
    </recommendedName>
</protein>
<comment type="caution">
    <text evidence="5">The sequence shown here is derived from an EMBL/GenBank/DDBJ whole genome shotgun (WGS) entry which is preliminary data.</text>
</comment>
<keyword evidence="2" id="KW-1133">Transmembrane helix</keyword>
<evidence type="ECO:0000256" key="2">
    <source>
        <dbReference type="SAM" id="Phobius"/>
    </source>
</evidence>
<dbReference type="SUPFAM" id="SSF57783">
    <property type="entry name" value="Zinc beta-ribbon"/>
    <property type="match status" value="1"/>
</dbReference>
<evidence type="ECO:0000313" key="5">
    <source>
        <dbReference type="EMBL" id="SPC06177.1"/>
    </source>
</evidence>
<feature type="domain" description="DNA topoisomerase type IA zn finger" evidence="3">
    <location>
        <begin position="264"/>
        <end position="299"/>
    </location>
</feature>
<feature type="domain" description="Restriction endonuclease type IV Mrr" evidence="4">
    <location>
        <begin position="112"/>
        <end position="222"/>
    </location>
</feature>
<name>A0A7Z7J457_9BURK</name>
<feature type="transmembrane region" description="Helical" evidence="2">
    <location>
        <begin position="21"/>
        <end position="41"/>
    </location>
</feature>
<evidence type="ECO:0008006" key="7">
    <source>
        <dbReference type="Google" id="ProtNLM"/>
    </source>
</evidence>